<sequence length="82" mass="9525">MCFALLFTSWMTADPCWVCPHLVDFHIWESNLYSTSPYSRGLFDMFQGWLILEGYLHYANLGNLSKGSLACLTTDTYDTRWT</sequence>
<comment type="caution">
    <text evidence="2">The sequence shown here is derived from an EMBL/GenBank/DDBJ whole genome shotgun (WGS) entry which is preliminary data.</text>
</comment>
<evidence type="ECO:0000313" key="3">
    <source>
        <dbReference type="Proteomes" id="UP000824782"/>
    </source>
</evidence>
<feature type="signal peptide" evidence="1">
    <location>
        <begin position="1"/>
        <end position="18"/>
    </location>
</feature>
<keyword evidence="3" id="KW-1185">Reference proteome</keyword>
<evidence type="ECO:0008006" key="4">
    <source>
        <dbReference type="Google" id="ProtNLM"/>
    </source>
</evidence>
<keyword evidence="1" id="KW-0732">Signal</keyword>
<dbReference type="EMBL" id="WNYA01015571">
    <property type="protein sequence ID" value="KAG8539236.1"/>
    <property type="molecule type" value="Genomic_DNA"/>
</dbReference>
<evidence type="ECO:0000313" key="2">
    <source>
        <dbReference type="EMBL" id="KAG8539236.1"/>
    </source>
</evidence>
<proteinExistence type="predicted"/>
<dbReference type="AlphaFoldDB" id="A0AAV6YQM0"/>
<reference evidence="2" key="1">
    <citation type="thesis" date="2020" institute="ProQuest LLC" country="789 East Eisenhower Parkway, Ann Arbor, MI, USA">
        <title>Comparative Genomics and Chromosome Evolution.</title>
        <authorList>
            <person name="Mudd A.B."/>
        </authorList>
    </citation>
    <scope>NUCLEOTIDE SEQUENCE</scope>
    <source>
        <strain evidence="2">237g6f4</strain>
        <tissue evidence="2">Blood</tissue>
    </source>
</reference>
<feature type="chain" id="PRO_5043327956" description="Secreted protein" evidence="1">
    <location>
        <begin position="19"/>
        <end position="82"/>
    </location>
</feature>
<evidence type="ECO:0000256" key="1">
    <source>
        <dbReference type="SAM" id="SignalP"/>
    </source>
</evidence>
<gene>
    <name evidence="2" type="ORF">GDO81_021180</name>
</gene>
<accession>A0AAV6YQM0</accession>
<protein>
    <recommendedName>
        <fullName evidence="4">Secreted protein</fullName>
    </recommendedName>
</protein>
<organism evidence="2 3">
    <name type="scientific">Engystomops pustulosus</name>
    <name type="common">Tungara frog</name>
    <name type="synonym">Physalaemus pustulosus</name>
    <dbReference type="NCBI Taxonomy" id="76066"/>
    <lineage>
        <taxon>Eukaryota</taxon>
        <taxon>Metazoa</taxon>
        <taxon>Chordata</taxon>
        <taxon>Craniata</taxon>
        <taxon>Vertebrata</taxon>
        <taxon>Euteleostomi</taxon>
        <taxon>Amphibia</taxon>
        <taxon>Batrachia</taxon>
        <taxon>Anura</taxon>
        <taxon>Neobatrachia</taxon>
        <taxon>Hyloidea</taxon>
        <taxon>Leptodactylidae</taxon>
        <taxon>Leiuperinae</taxon>
        <taxon>Engystomops</taxon>
    </lineage>
</organism>
<dbReference type="Proteomes" id="UP000824782">
    <property type="component" value="Unassembled WGS sequence"/>
</dbReference>
<name>A0AAV6YQM0_ENGPU</name>